<dbReference type="GeneID" id="25562524"/>
<keyword evidence="6" id="KW-0333">Golgi apparatus</keyword>
<reference evidence="8 9" key="1">
    <citation type="submission" date="2010-05" db="EMBL/GenBank/DDBJ databases">
        <title>The Genome Sequence of Thecamonas trahens ATCC 50062.</title>
        <authorList>
            <consortium name="The Broad Institute Genome Sequencing Platform"/>
            <person name="Russ C."/>
            <person name="Cuomo C."/>
            <person name="Shea T."/>
            <person name="Young S.K."/>
            <person name="Zeng Q."/>
            <person name="Koehrsen M."/>
            <person name="Haas B."/>
            <person name="Borodovsky M."/>
            <person name="Guigo R."/>
            <person name="Alvarado L."/>
            <person name="Berlin A."/>
            <person name="Bochicchio J."/>
            <person name="Borenstein D."/>
            <person name="Chapman S."/>
            <person name="Chen Z."/>
            <person name="Freedman E."/>
            <person name="Gellesch M."/>
            <person name="Goldberg J."/>
            <person name="Griggs A."/>
            <person name="Gujja S."/>
            <person name="Heilman E."/>
            <person name="Heiman D."/>
            <person name="Hepburn T."/>
            <person name="Howarth C."/>
            <person name="Jen D."/>
            <person name="Larson L."/>
            <person name="Mehta T."/>
            <person name="Park D."/>
            <person name="Pearson M."/>
            <person name="Roberts A."/>
            <person name="Saif S."/>
            <person name="Shenoy N."/>
            <person name="Sisk P."/>
            <person name="Stolte C."/>
            <person name="Sykes S."/>
            <person name="Thomson T."/>
            <person name="Walk T."/>
            <person name="White J."/>
            <person name="Yandava C."/>
            <person name="Burger G."/>
            <person name="Gray M.W."/>
            <person name="Holland P.W.H."/>
            <person name="King N."/>
            <person name="Lang F.B.F."/>
            <person name="Roger A.J."/>
            <person name="Ruiz-Trillo I."/>
            <person name="Lander E."/>
            <person name="Nusbaum C."/>
        </authorList>
    </citation>
    <scope>NUCLEOTIDE SEQUENCE [LARGE SCALE GENOMIC DNA]</scope>
    <source>
        <strain evidence="8 9">ATCC 50062</strain>
    </source>
</reference>
<evidence type="ECO:0000256" key="5">
    <source>
        <dbReference type="ARBA" id="ARBA00022927"/>
    </source>
</evidence>
<keyword evidence="5" id="KW-0653">Protein transport</keyword>
<dbReference type="OrthoDB" id="46189at2759"/>
<dbReference type="AlphaFoldDB" id="A0A0L0D2A7"/>
<sequence length="905" mass="93287">MSVDVFVTATVPEVRAMAADMDARIDAKSDELKLLVSDRYMDLLSAADSVVAMRDLSADVVSLTAAAAAATESLVASSASESQAASAPSRARRSAHSGGTNEIVLDVALLASILLSTPELIWGALEVHDFAGAARCYVLAENIHRYLRSSDELAPVLAKFPVVASQWDSITAFPRLIAKAAHEALADLPLGALLDPPHDAQLWTDEAVSALAAHCVLTGASLHGALEHLLAVRLAAAEAHLQALAERADALPAGDVLPEADVTAALANFVLVLDDGLRLVHAVFAAVSPPLAQTLATFEDGLAPAAFEALAQPLLAAAAAGRSRALGRLPAALQTFARAAPHGPRPGPWSHHPLTMDSLRATLSTWLVSWAESMQSLGVEVLDQVASGPQLASLTRALWRLLDAAYTGRHRSLLADPELGAVVAGTVLHVELWDAVFSQPFADRGAELIADCLAELDLVALARTIGESALPGPGPWDALPAAALSSSPEPLSDLVTSTLRAANGVTPAPAAAAVAAFDTIVSKLLATVHDVAFPQAQGAWSPAVHTARVAPLVLDALAATVHATLNTQLDAANAALGRHPALAAALALLLRGIDLASAELPKLWHLLTLAAAAKTGASLTLPAVAFLKPGAAASTAGTPSGGLGLAPASTAARAAAHRRALASSSGSGPSCAFYAAARRIQLAALASWAPPALAPIAAALTSALAADDWSSRTRRDEWPDHPEARLPVFPSHYAMHFLFAGCEALDALGGSALHRNAVIAFAGHLEAAALEAYTSKVRTATVSDAGACQALFDVHFARAVLATRARDSLARVAAWDAVVAALEAAIDPVDLVVYAPRIATAVSLHFDRSAILLGLLTQYAAKARSSASTRGNYVEQQPVVVLAPSASRISELAVALPPSLQARRS</sequence>
<protein>
    <recommendedName>
        <fullName evidence="3">Conserved oligomeric Golgi complex subunit 1</fullName>
    </recommendedName>
</protein>
<keyword evidence="7" id="KW-0472">Membrane</keyword>
<evidence type="ECO:0000313" key="8">
    <source>
        <dbReference type="EMBL" id="KNC46422.1"/>
    </source>
</evidence>
<dbReference type="OMA" id="DNPRRQT"/>
<name>A0A0L0D2A7_THETB</name>
<dbReference type="Proteomes" id="UP000054408">
    <property type="component" value="Unassembled WGS sequence"/>
</dbReference>
<dbReference type="GO" id="GO:0006891">
    <property type="term" value="P:intra-Golgi vesicle-mediated transport"/>
    <property type="evidence" value="ECO:0007669"/>
    <property type="project" value="InterPro"/>
</dbReference>
<accession>A0A0L0D2A7</accession>
<evidence type="ECO:0000256" key="7">
    <source>
        <dbReference type="ARBA" id="ARBA00023136"/>
    </source>
</evidence>
<dbReference type="GO" id="GO:0000139">
    <property type="term" value="C:Golgi membrane"/>
    <property type="evidence" value="ECO:0007669"/>
    <property type="project" value="UniProtKB-SubCell"/>
</dbReference>
<keyword evidence="9" id="KW-1185">Reference proteome</keyword>
<dbReference type="EMBL" id="GL349442">
    <property type="protein sequence ID" value="KNC46422.1"/>
    <property type="molecule type" value="Genomic_DNA"/>
</dbReference>
<organism evidence="8 9">
    <name type="scientific">Thecamonas trahens ATCC 50062</name>
    <dbReference type="NCBI Taxonomy" id="461836"/>
    <lineage>
        <taxon>Eukaryota</taxon>
        <taxon>Apusozoa</taxon>
        <taxon>Apusomonadida</taxon>
        <taxon>Apusomonadidae</taxon>
        <taxon>Thecamonas</taxon>
    </lineage>
</organism>
<evidence type="ECO:0000256" key="6">
    <source>
        <dbReference type="ARBA" id="ARBA00023034"/>
    </source>
</evidence>
<dbReference type="RefSeq" id="XP_013760713.1">
    <property type="nucleotide sequence ID" value="XM_013905259.1"/>
</dbReference>
<comment type="similarity">
    <text evidence="2">Belongs to the COG1 family.</text>
</comment>
<dbReference type="PANTHER" id="PTHR31658">
    <property type="entry name" value="CONSERVED OLIGOMERIC GOLGI COMPLEX SUBUNIT 1"/>
    <property type="match status" value="1"/>
</dbReference>
<dbReference type="InterPro" id="IPR033370">
    <property type="entry name" value="COG1"/>
</dbReference>
<evidence type="ECO:0000256" key="3">
    <source>
        <dbReference type="ARBA" id="ARBA00020978"/>
    </source>
</evidence>
<gene>
    <name evidence="8" type="ORF">AMSG_02876</name>
</gene>
<keyword evidence="4" id="KW-0813">Transport</keyword>
<dbReference type="PANTHER" id="PTHR31658:SF0">
    <property type="entry name" value="CONSERVED OLIGOMERIC GOLGI COMPLEX SUBUNIT 1"/>
    <property type="match status" value="1"/>
</dbReference>
<evidence type="ECO:0000256" key="2">
    <source>
        <dbReference type="ARBA" id="ARBA00006653"/>
    </source>
</evidence>
<comment type="subcellular location">
    <subcellularLocation>
        <location evidence="1">Golgi apparatus membrane</location>
        <topology evidence="1">Peripheral membrane protein</topology>
    </subcellularLocation>
</comment>
<evidence type="ECO:0000313" key="9">
    <source>
        <dbReference type="Proteomes" id="UP000054408"/>
    </source>
</evidence>
<evidence type="ECO:0000256" key="4">
    <source>
        <dbReference type="ARBA" id="ARBA00022448"/>
    </source>
</evidence>
<dbReference type="Pfam" id="PF08700">
    <property type="entry name" value="VPS51_Exo84_N"/>
    <property type="match status" value="1"/>
</dbReference>
<evidence type="ECO:0000256" key="1">
    <source>
        <dbReference type="ARBA" id="ARBA00004395"/>
    </source>
</evidence>
<dbReference type="GO" id="GO:0015031">
    <property type="term" value="P:protein transport"/>
    <property type="evidence" value="ECO:0007669"/>
    <property type="project" value="UniProtKB-KW"/>
</dbReference>
<dbReference type="STRING" id="461836.A0A0L0D2A7"/>
<proteinExistence type="inferred from homology"/>
<dbReference type="eggNOG" id="KOG2033">
    <property type="taxonomic scope" value="Eukaryota"/>
</dbReference>
<dbReference type="GO" id="GO:0017119">
    <property type="term" value="C:Golgi transport complex"/>
    <property type="evidence" value="ECO:0007669"/>
    <property type="project" value="InterPro"/>
</dbReference>